<feature type="compositionally biased region" description="Polar residues" evidence="1">
    <location>
        <begin position="149"/>
        <end position="160"/>
    </location>
</feature>
<proteinExistence type="predicted"/>
<dbReference type="AlphaFoldDB" id="U6KEN7"/>
<dbReference type="Proteomes" id="UP000030744">
    <property type="component" value="Unassembled WGS sequence"/>
</dbReference>
<name>U6KEN7_9EIME</name>
<feature type="region of interest" description="Disordered" evidence="1">
    <location>
        <begin position="34"/>
        <end position="60"/>
    </location>
</feature>
<gene>
    <name evidence="2" type="ORF">EMH_0004470</name>
</gene>
<dbReference type="VEuPathDB" id="ToxoDB:EMH_0004470"/>
<dbReference type="GO" id="GO:0006364">
    <property type="term" value="P:rRNA processing"/>
    <property type="evidence" value="ECO:0007669"/>
    <property type="project" value="InterPro"/>
</dbReference>
<dbReference type="OrthoDB" id="47732at2759"/>
<dbReference type="RefSeq" id="XP_013357828.1">
    <property type="nucleotide sequence ID" value="XM_013502374.1"/>
</dbReference>
<protein>
    <submittedName>
        <fullName evidence="2">Uncharacterized protein</fullName>
    </submittedName>
</protein>
<feature type="region of interest" description="Disordered" evidence="1">
    <location>
        <begin position="149"/>
        <end position="177"/>
    </location>
</feature>
<feature type="compositionally biased region" description="Polar residues" evidence="1">
    <location>
        <begin position="341"/>
        <end position="359"/>
    </location>
</feature>
<reference evidence="2" key="2">
    <citation type="submission" date="2013-10" db="EMBL/GenBank/DDBJ databases">
        <authorList>
            <person name="Aslett M."/>
        </authorList>
    </citation>
    <scope>NUCLEOTIDE SEQUENCE [LARGE SCALE GENOMIC DNA]</scope>
    <source>
        <strain evidence="2">Houghton</strain>
    </source>
</reference>
<feature type="compositionally biased region" description="Basic and acidic residues" evidence="1">
    <location>
        <begin position="361"/>
        <end position="374"/>
    </location>
</feature>
<evidence type="ECO:0000256" key="1">
    <source>
        <dbReference type="SAM" id="MobiDB-lite"/>
    </source>
</evidence>
<dbReference type="InterPro" id="IPR019310">
    <property type="entry name" value="Efg1"/>
</dbReference>
<feature type="compositionally biased region" description="Polar residues" evidence="1">
    <location>
        <begin position="396"/>
        <end position="410"/>
    </location>
</feature>
<feature type="compositionally biased region" description="Basic residues" evidence="1">
    <location>
        <begin position="293"/>
        <end position="308"/>
    </location>
</feature>
<reference evidence="2" key="1">
    <citation type="submission" date="2013-10" db="EMBL/GenBank/DDBJ databases">
        <title>Genomic analysis of the causative agents of coccidiosis in chickens.</title>
        <authorList>
            <person name="Reid A.J."/>
            <person name="Blake D."/>
            <person name="Billington K."/>
            <person name="Browne H."/>
            <person name="Dunn M."/>
            <person name="Hung S."/>
            <person name="Kawahara F."/>
            <person name="Miranda-Saavedra D."/>
            <person name="Mourier T."/>
            <person name="Nagra H."/>
            <person name="Otto T.D."/>
            <person name="Rawlings N."/>
            <person name="Sanchez A."/>
            <person name="Sanders M."/>
            <person name="Subramaniam C."/>
            <person name="Tay Y."/>
            <person name="Dear P."/>
            <person name="Doerig C."/>
            <person name="Gruber A."/>
            <person name="Parkinson J."/>
            <person name="Shirley M."/>
            <person name="Wan K.L."/>
            <person name="Berriman M."/>
            <person name="Tomley F."/>
            <person name="Pain A."/>
        </authorList>
    </citation>
    <scope>NUCLEOTIDE SEQUENCE [LARGE SCALE GENOMIC DNA]</scope>
    <source>
        <strain evidence="2">Houghton</strain>
    </source>
</reference>
<evidence type="ECO:0000313" key="2">
    <source>
        <dbReference type="EMBL" id="CDJ35266.1"/>
    </source>
</evidence>
<feature type="compositionally biased region" description="Basic and acidic residues" evidence="1">
    <location>
        <begin position="34"/>
        <end position="43"/>
    </location>
</feature>
<feature type="region of interest" description="Disordered" evidence="1">
    <location>
        <begin position="282"/>
        <end position="431"/>
    </location>
</feature>
<dbReference type="GeneID" id="25375477"/>
<accession>U6KEN7</accession>
<keyword evidence="3" id="KW-1185">Reference proteome</keyword>
<evidence type="ECO:0000313" key="3">
    <source>
        <dbReference type="Proteomes" id="UP000030744"/>
    </source>
</evidence>
<dbReference type="Pfam" id="PF10153">
    <property type="entry name" value="Efg1"/>
    <property type="match status" value="1"/>
</dbReference>
<dbReference type="EMBL" id="HG688053">
    <property type="protein sequence ID" value="CDJ35266.1"/>
    <property type="molecule type" value="Genomic_DNA"/>
</dbReference>
<sequence>MTGLSAFCRIYDFVDASTIAVYWKMPTAVEEKQTSEEVVDRNLKNKRGGSSAEHEGRKRLPEDVQARMLADAEALEKRHRQRVKELKRQKFIRAKKALYSKLKFYDHRGLRLCSAVCAVSLPKMYTVHTELKKVQRRLQQTRKELIQLMSQQQEDPNSSRAAADNESIPSAVEASGEKLSERIAEAQRRLRLHLDDLNYIRLYPADEPYVALFPAQDTEESQKKRQDMRLRILQLLIDSRNGNEATNDEDEGRDDMFVDAPQAAEGTAADDADPFEDAQALTDEETEQTGSRTTHKHGGNALHTKRMSGSRDNKRAGGAAAAAMHKKGAQREGGGRKPPQHSRSNCNTNSSKSQLSGRKQFTPDKTCKQHSERRDKRRTNGTQHQTPKQKEREKQTNSSLASTDTKNQPTRIGLSKHKAANQHLIFDSDDE</sequence>
<organism evidence="2 3">
    <name type="scientific">Eimeria mitis</name>
    <dbReference type="NCBI Taxonomy" id="44415"/>
    <lineage>
        <taxon>Eukaryota</taxon>
        <taxon>Sar</taxon>
        <taxon>Alveolata</taxon>
        <taxon>Apicomplexa</taxon>
        <taxon>Conoidasida</taxon>
        <taxon>Coccidia</taxon>
        <taxon>Eucoccidiorida</taxon>
        <taxon>Eimeriorina</taxon>
        <taxon>Eimeriidae</taxon>
        <taxon>Eimeria</taxon>
    </lineage>
</organism>